<organism evidence="2 3">
    <name type="scientific">Pedobacter alpinus</name>
    <dbReference type="NCBI Taxonomy" id="1590643"/>
    <lineage>
        <taxon>Bacteria</taxon>
        <taxon>Pseudomonadati</taxon>
        <taxon>Bacteroidota</taxon>
        <taxon>Sphingobacteriia</taxon>
        <taxon>Sphingobacteriales</taxon>
        <taxon>Sphingobacteriaceae</taxon>
        <taxon>Pedobacter</taxon>
    </lineage>
</organism>
<comment type="caution">
    <text evidence="2">The sequence shown here is derived from an EMBL/GenBank/DDBJ whole genome shotgun (WGS) entry which is preliminary data.</text>
</comment>
<dbReference type="EMBL" id="JBHULV010000028">
    <property type="protein sequence ID" value="MFD2731828.1"/>
    <property type="molecule type" value="Genomic_DNA"/>
</dbReference>
<sequence length="405" mass="47206">MKKLLLFAFLLLVLIVKLKAQILFEKGYFIDESDQKTECLIKNIDWKNNPTEFEYKFDKNTESQKVSIKSIKEFGVNGYSRFIRAIVQIDRSKDGFDAVSATRDPVYNTEELFLKVLVEGPAVLYSYENGKSIHLFYKTPSKEINELIYKEYYLNDGIARNVYFRQQLLNEFKDKGITLNDVANLRYNQKDIAAFFEKVGGGENKIADYKSKHSLYNLSVRFGLINSNLALRNYDITSWDYQFNDNLNFKFGVENELIMPFKKGKWSVVIEPTFQYLKLKESVNQNSLDNVKTVEVNYKSIELPISVRHYFFLNDKSKLFINAGALGDFSINSYAKLLNNSGREIYSKKIRTIGNFVFGAGFKIRNKFSLEIRRHTNRSIFWDARNESWLSNYNSTSLLLGYSLF</sequence>
<feature type="domain" description="Outer membrane protein beta-barrel" evidence="1">
    <location>
        <begin position="217"/>
        <end position="374"/>
    </location>
</feature>
<keyword evidence="3" id="KW-1185">Reference proteome</keyword>
<dbReference type="InterPro" id="IPR025665">
    <property type="entry name" value="Beta-barrel_OMP_2"/>
</dbReference>
<evidence type="ECO:0000313" key="2">
    <source>
        <dbReference type="EMBL" id="MFD2731828.1"/>
    </source>
</evidence>
<gene>
    <name evidence="2" type="ORF">ACFSSE_08920</name>
</gene>
<dbReference type="RefSeq" id="WP_379043361.1">
    <property type="nucleotide sequence ID" value="NZ_JBHSKW010000032.1"/>
</dbReference>
<protein>
    <submittedName>
        <fullName evidence="2">Outer membrane beta-barrel protein</fullName>
    </submittedName>
</protein>
<dbReference type="Pfam" id="PF13568">
    <property type="entry name" value="OMP_b-brl_2"/>
    <property type="match status" value="1"/>
</dbReference>
<evidence type="ECO:0000259" key="1">
    <source>
        <dbReference type="Pfam" id="PF13568"/>
    </source>
</evidence>
<evidence type="ECO:0000313" key="3">
    <source>
        <dbReference type="Proteomes" id="UP001597546"/>
    </source>
</evidence>
<proteinExistence type="predicted"/>
<dbReference type="Proteomes" id="UP001597546">
    <property type="component" value="Unassembled WGS sequence"/>
</dbReference>
<accession>A0ABW5TSN1</accession>
<reference evidence="3" key="1">
    <citation type="journal article" date="2019" name="Int. J. Syst. Evol. Microbiol.">
        <title>The Global Catalogue of Microorganisms (GCM) 10K type strain sequencing project: providing services to taxonomists for standard genome sequencing and annotation.</title>
        <authorList>
            <consortium name="The Broad Institute Genomics Platform"/>
            <consortium name="The Broad Institute Genome Sequencing Center for Infectious Disease"/>
            <person name="Wu L."/>
            <person name="Ma J."/>
        </authorList>
    </citation>
    <scope>NUCLEOTIDE SEQUENCE [LARGE SCALE GENOMIC DNA]</scope>
    <source>
        <strain evidence="3">KCTC 42456</strain>
    </source>
</reference>
<name>A0ABW5TSN1_9SPHI</name>